<organism evidence="1 2">
    <name type="scientific">Alicyclobacillus fodiniaquatilis</name>
    <dbReference type="NCBI Taxonomy" id="1661150"/>
    <lineage>
        <taxon>Bacteria</taxon>
        <taxon>Bacillati</taxon>
        <taxon>Bacillota</taxon>
        <taxon>Bacilli</taxon>
        <taxon>Bacillales</taxon>
        <taxon>Alicyclobacillaceae</taxon>
        <taxon>Alicyclobacillus</taxon>
    </lineage>
</organism>
<evidence type="ECO:0000313" key="1">
    <source>
        <dbReference type="EMBL" id="MFD1676871.1"/>
    </source>
</evidence>
<dbReference type="Pfam" id="PF07609">
    <property type="entry name" value="DUF1572"/>
    <property type="match status" value="1"/>
</dbReference>
<dbReference type="RefSeq" id="WP_377944779.1">
    <property type="nucleotide sequence ID" value="NZ_JBHUCX010000083.1"/>
</dbReference>
<dbReference type="Gene3D" id="1.20.120.450">
    <property type="entry name" value="dinb family like domain"/>
    <property type="match status" value="1"/>
</dbReference>
<dbReference type="InterPro" id="IPR011466">
    <property type="entry name" value="DUF1572"/>
</dbReference>
<gene>
    <name evidence="1" type="ORF">ACFSB2_19545</name>
</gene>
<evidence type="ECO:0000313" key="2">
    <source>
        <dbReference type="Proteomes" id="UP001597079"/>
    </source>
</evidence>
<reference evidence="2" key="1">
    <citation type="journal article" date="2019" name="Int. J. Syst. Evol. Microbiol.">
        <title>The Global Catalogue of Microorganisms (GCM) 10K type strain sequencing project: providing services to taxonomists for standard genome sequencing and annotation.</title>
        <authorList>
            <consortium name="The Broad Institute Genomics Platform"/>
            <consortium name="The Broad Institute Genome Sequencing Center for Infectious Disease"/>
            <person name="Wu L."/>
            <person name="Ma J."/>
        </authorList>
    </citation>
    <scope>NUCLEOTIDE SEQUENCE [LARGE SCALE GENOMIC DNA]</scope>
    <source>
        <strain evidence="2">CGMCC 1.12286</strain>
    </source>
</reference>
<dbReference type="Proteomes" id="UP001597079">
    <property type="component" value="Unassembled WGS sequence"/>
</dbReference>
<proteinExistence type="predicted"/>
<dbReference type="EMBL" id="JBHUCX010000083">
    <property type="protein sequence ID" value="MFD1676871.1"/>
    <property type="molecule type" value="Genomic_DNA"/>
</dbReference>
<comment type="caution">
    <text evidence="1">The sequence shown here is derived from an EMBL/GenBank/DDBJ whole genome shotgun (WGS) entry which is preliminary data.</text>
</comment>
<dbReference type="SUPFAM" id="SSF109854">
    <property type="entry name" value="DinB/YfiT-like putative metalloenzymes"/>
    <property type="match status" value="1"/>
</dbReference>
<dbReference type="InterPro" id="IPR034660">
    <property type="entry name" value="DinB/YfiT-like"/>
</dbReference>
<keyword evidence="2" id="KW-1185">Reference proteome</keyword>
<sequence length="104" mass="12294">MLEREVILDSSTMVIDFLLRKYKADRKWTLMVIEQLSEEDIVWSPTPESNSIANLIAHIWANVHHCFEIAFFGVPYTRDRDEFERDLKMSKEQAIELTTIQTFT</sequence>
<accession>A0ABW4JKD9</accession>
<protein>
    <submittedName>
        <fullName evidence="1">DUF1572 family protein</fullName>
    </submittedName>
</protein>
<name>A0ABW4JKD9_9BACL</name>